<sequence>MSTSAGDPANVPPDALVLELRRTAAELLRDVSSYADDMFAYLLERIPEAGADDEIRGLTLGSCSSNLEAALSMIRHGIDVSAATAPVTALEHARAMAARGYSVDVMLRFYRLGHAYFSERMLSKVTDVVEDPTLALGVVASLQRYAFPYADRISSEVAAEYGAELDRIQNRARAARTDAVRGLIAGDKIDLGRAERALSHRLTGWQTAFICWTERDDADLGGIGAVAGAHFGSVHPLLVADGAQALWGWVSTTHAPDVTPGGLTALADQIPSSVRISLGTPAEGPGGFRDSHAQAQRARRIVHLSGRAVPLTPYAEIALVDMMSGDLELARAFVSSELGALAVVGRREEEDRRTLLAVLDAQGGLAAAAKALGVHRNTVLQRMHRAEELRGRPATTRVAELHAALQLVHVLGPVILAPEPGKT</sequence>
<organism evidence="5 6">
    <name type="scientific">Aeromicrobium panaciterrae</name>
    <dbReference type="NCBI Taxonomy" id="363861"/>
    <lineage>
        <taxon>Bacteria</taxon>
        <taxon>Bacillati</taxon>
        <taxon>Actinomycetota</taxon>
        <taxon>Actinomycetes</taxon>
        <taxon>Propionibacteriales</taxon>
        <taxon>Nocardioidaceae</taxon>
        <taxon>Aeromicrobium</taxon>
    </lineage>
</organism>
<dbReference type="Gene3D" id="1.10.10.2840">
    <property type="entry name" value="PucR C-terminal helix-turn-helix domain"/>
    <property type="match status" value="1"/>
</dbReference>
<dbReference type="InterPro" id="IPR025736">
    <property type="entry name" value="PucR_C-HTH_dom"/>
</dbReference>
<dbReference type="InterPro" id="IPR051448">
    <property type="entry name" value="CdaR-like_regulators"/>
</dbReference>
<evidence type="ECO:0000256" key="1">
    <source>
        <dbReference type="ARBA" id="ARBA00006754"/>
    </source>
</evidence>
<feature type="domain" description="CdaR GGDEF-like" evidence="4">
    <location>
        <begin position="190"/>
        <end position="301"/>
    </location>
</feature>
<evidence type="ECO:0000313" key="6">
    <source>
        <dbReference type="Proteomes" id="UP001257739"/>
    </source>
</evidence>
<comment type="caution">
    <text evidence="5">The sequence shown here is derived from an EMBL/GenBank/DDBJ whole genome shotgun (WGS) entry which is preliminary data.</text>
</comment>
<gene>
    <name evidence="5" type="ORF">J2X11_000598</name>
</gene>
<dbReference type="InterPro" id="IPR042070">
    <property type="entry name" value="PucR_C-HTH_sf"/>
</dbReference>
<accession>A0ABU1UKS8</accession>
<dbReference type="Pfam" id="PF14361">
    <property type="entry name" value="RsbRD_N"/>
    <property type="match status" value="1"/>
</dbReference>
<dbReference type="Pfam" id="PF13556">
    <property type="entry name" value="HTH_30"/>
    <property type="match status" value="1"/>
</dbReference>
<comment type="similarity">
    <text evidence="1">Belongs to the CdaR family.</text>
</comment>
<dbReference type="PANTHER" id="PTHR33744:SF1">
    <property type="entry name" value="DNA-BINDING TRANSCRIPTIONAL ACTIVATOR ADER"/>
    <property type="match status" value="1"/>
</dbReference>
<reference evidence="5 6" key="1">
    <citation type="submission" date="2023-07" db="EMBL/GenBank/DDBJ databases">
        <title>Sorghum-associated microbial communities from plants grown in Nebraska, USA.</title>
        <authorList>
            <person name="Schachtman D."/>
        </authorList>
    </citation>
    <scope>NUCLEOTIDE SEQUENCE [LARGE SCALE GENOMIC DNA]</scope>
    <source>
        <strain evidence="5 6">BE248</strain>
    </source>
</reference>
<evidence type="ECO:0000313" key="5">
    <source>
        <dbReference type="EMBL" id="MDR7085759.1"/>
    </source>
</evidence>
<evidence type="ECO:0000259" key="4">
    <source>
        <dbReference type="Pfam" id="PF17853"/>
    </source>
</evidence>
<evidence type="ECO:0000259" key="3">
    <source>
        <dbReference type="Pfam" id="PF14361"/>
    </source>
</evidence>
<evidence type="ECO:0008006" key="7">
    <source>
        <dbReference type="Google" id="ProtNLM"/>
    </source>
</evidence>
<evidence type="ECO:0000259" key="2">
    <source>
        <dbReference type="Pfam" id="PF13556"/>
    </source>
</evidence>
<dbReference type="EMBL" id="JAVDWH010000001">
    <property type="protein sequence ID" value="MDR7085759.1"/>
    <property type="molecule type" value="Genomic_DNA"/>
</dbReference>
<dbReference type="PANTHER" id="PTHR33744">
    <property type="entry name" value="CARBOHYDRATE DIACID REGULATOR"/>
    <property type="match status" value="1"/>
</dbReference>
<dbReference type="Proteomes" id="UP001257739">
    <property type="component" value="Unassembled WGS sequence"/>
</dbReference>
<keyword evidence="6" id="KW-1185">Reference proteome</keyword>
<proteinExistence type="inferred from homology"/>
<feature type="domain" description="RsbT co-antagonist protein RsbRD N-terminal" evidence="3">
    <location>
        <begin position="35"/>
        <end position="176"/>
    </location>
</feature>
<dbReference type="InterPro" id="IPR025751">
    <property type="entry name" value="RsbRD_N_dom"/>
</dbReference>
<name>A0ABU1UKS8_9ACTN</name>
<dbReference type="Pfam" id="PF17853">
    <property type="entry name" value="GGDEF_2"/>
    <property type="match status" value="1"/>
</dbReference>
<dbReference type="RefSeq" id="WP_309966632.1">
    <property type="nucleotide sequence ID" value="NZ_JAVDWH010000001.1"/>
</dbReference>
<dbReference type="InterPro" id="IPR041522">
    <property type="entry name" value="CdaR_GGDEF"/>
</dbReference>
<feature type="domain" description="PucR C-terminal helix-turn-helix" evidence="2">
    <location>
        <begin position="353"/>
        <end position="406"/>
    </location>
</feature>
<protein>
    <recommendedName>
        <fullName evidence="7">PucR family transcriptional regulator</fullName>
    </recommendedName>
</protein>